<dbReference type="SUPFAM" id="SSF51735">
    <property type="entry name" value="NAD(P)-binding Rossmann-fold domains"/>
    <property type="match status" value="1"/>
</dbReference>
<reference evidence="3 4" key="1">
    <citation type="submission" date="2016-11" db="EMBL/GenBank/DDBJ databases">
        <title>Tenacibaculum sp. LPB0136, isolated from marine environment.</title>
        <authorList>
            <person name="Kim E."/>
            <person name="Yi H."/>
        </authorList>
    </citation>
    <scope>NUCLEOTIDE SEQUENCE [LARGE SCALE GENOMIC DNA]</scope>
    <source>
        <strain evidence="3 4">LPB0136</strain>
    </source>
</reference>
<organism evidence="3 4">
    <name type="scientific">Tenacibaculum todarodis</name>
    <dbReference type="NCBI Taxonomy" id="1850252"/>
    <lineage>
        <taxon>Bacteria</taxon>
        <taxon>Pseudomonadati</taxon>
        <taxon>Bacteroidota</taxon>
        <taxon>Flavobacteriia</taxon>
        <taxon>Flavobacteriales</taxon>
        <taxon>Flavobacteriaceae</taxon>
        <taxon>Tenacibaculum</taxon>
    </lineage>
</organism>
<keyword evidence="1" id="KW-1133">Transmembrane helix</keyword>
<dbReference type="InterPro" id="IPR036291">
    <property type="entry name" value="NAD(P)-bd_dom_sf"/>
</dbReference>
<dbReference type="STRING" id="1850252.LPB136_09095"/>
<keyword evidence="1" id="KW-0812">Transmembrane</keyword>
<evidence type="ECO:0000259" key="2">
    <source>
        <dbReference type="Pfam" id="PF13460"/>
    </source>
</evidence>
<dbReference type="Pfam" id="PF11066">
    <property type="entry name" value="DUF2867"/>
    <property type="match status" value="1"/>
</dbReference>
<keyword evidence="4" id="KW-1185">Reference proteome</keyword>
<accession>A0A1L3JK80</accession>
<dbReference type="InterPro" id="IPR016040">
    <property type="entry name" value="NAD(P)-bd_dom"/>
</dbReference>
<name>A0A1L3JK80_9FLAO</name>
<protein>
    <submittedName>
        <fullName evidence="3">Epimerase</fullName>
    </submittedName>
</protein>
<sequence length="472" mass="53865">MKILITGTTGYIAKRLVLKLLEAGDQVVCCVRDLNRIPDEIENKKNVQFIKVDFLEIKEVVLPSDIDVAYYLIHSMATNATNFEDLEQTCAKNFKNLVEKTTCKQVVYLSGIVNDSNLSKHLSSRFQVEKNLQSEKYALTTFRAGIIVGSGSASFEIIRDIVEKLPVMITPKWLNTKSQPIAIRDVLSFLERAVGNQKLYNKSFDICGTEVLTYKEILLQFAEVRGFKRYIFTLPVLTPKLSSYWLYFVTSTSFNLAQALVDSMKVEVIAKPSAINQLLNIQPISYKESVDLAFQKIEQNAVVSSWKDAISSGVFQDQLSDHIQIPEYGCFKDIRSLKITDEEFTLTKIWSIGGKNGWYSFNGLWKIRGYVDKVFGGVGLRRGRTHDTYLEAGDPLDFWRVLLADKKEKRLLLFAEMKLPGEAWLEFKIVKDKLYQTAVFRPKGVLGRLYWYAVLPFHAFVFKGMINALVKK</sequence>
<evidence type="ECO:0000313" key="3">
    <source>
        <dbReference type="EMBL" id="APG65503.1"/>
    </source>
</evidence>
<feature type="domain" description="NAD(P)-binding" evidence="2">
    <location>
        <begin position="7"/>
        <end position="121"/>
    </location>
</feature>
<dbReference type="InterPro" id="IPR021295">
    <property type="entry name" value="DUF2867"/>
</dbReference>
<dbReference type="PANTHER" id="PTHR12126">
    <property type="entry name" value="NADH-UBIQUINONE OXIDOREDUCTASE 39 KDA SUBUNIT-RELATED"/>
    <property type="match status" value="1"/>
</dbReference>
<feature type="transmembrane region" description="Helical" evidence="1">
    <location>
        <begin position="449"/>
        <end position="470"/>
    </location>
</feature>
<keyword evidence="1" id="KW-0472">Membrane</keyword>
<dbReference type="EMBL" id="CP018155">
    <property type="protein sequence ID" value="APG65503.1"/>
    <property type="molecule type" value="Genomic_DNA"/>
</dbReference>
<dbReference type="GO" id="GO:0044877">
    <property type="term" value="F:protein-containing complex binding"/>
    <property type="evidence" value="ECO:0007669"/>
    <property type="project" value="TreeGrafter"/>
</dbReference>
<evidence type="ECO:0000313" key="4">
    <source>
        <dbReference type="Proteomes" id="UP000181898"/>
    </source>
</evidence>
<dbReference type="OrthoDB" id="9774199at2"/>
<evidence type="ECO:0000256" key="1">
    <source>
        <dbReference type="SAM" id="Phobius"/>
    </source>
</evidence>
<dbReference type="KEGG" id="ten:LPB136_09095"/>
<dbReference type="Pfam" id="PF13460">
    <property type="entry name" value="NAD_binding_10"/>
    <property type="match status" value="1"/>
</dbReference>
<gene>
    <name evidence="3" type="ORF">LPB136_09095</name>
</gene>
<dbReference type="AlphaFoldDB" id="A0A1L3JK80"/>
<dbReference type="Proteomes" id="UP000181898">
    <property type="component" value="Chromosome"/>
</dbReference>
<dbReference type="Gene3D" id="3.40.50.720">
    <property type="entry name" value="NAD(P)-binding Rossmann-like Domain"/>
    <property type="match status" value="1"/>
</dbReference>
<dbReference type="InterPro" id="IPR051207">
    <property type="entry name" value="ComplexI_NDUFA9_subunit"/>
</dbReference>
<proteinExistence type="predicted"/>
<dbReference type="PANTHER" id="PTHR12126:SF11">
    <property type="entry name" value="NADH DEHYDROGENASE [UBIQUINONE] 1 ALPHA SUBCOMPLEX SUBUNIT 9, MITOCHONDRIAL"/>
    <property type="match status" value="1"/>
</dbReference>
<dbReference type="RefSeq" id="WP_072556027.1">
    <property type="nucleotide sequence ID" value="NZ_CP018155.1"/>
</dbReference>